<dbReference type="InterPro" id="IPR000885">
    <property type="entry name" value="Fib_collagen_C"/>
</dbReference>
<organism evidence="5 6">
    <name type="scientific">Pan troglodytes</name>
    <name type="common">Chimpanzee</name>
    <dbReference type="NCBI Taxonomy" id="9598"/>
    <lineage>
        <taxon>Eukaryota</taxon>
        <taxon>Metazoa</taxon>
        <taxon>Chordata</taxon>
        <taxon>Craniata</taxon>
        <taxon>Vertebrata</taxon>
        <taxon>Euteleostomi</taxon>
        <taxon>Mammalia</taxon>
        <taxon>Eutheria</taxon>
        <taxon>Euarchontoglires</taxon>
        <taxon>Primates</taxon>
        <taxon>Haplorrhini</taxon>
        <taxon>Catarrhini</taxon>
        <taxon>Hominidae</taxon>
        <taxon>Pan</taxon>
    </lineage>
</organism>
<dbReference type="GO" id="GO:0005581">
    <property type="term" value="C:collagen trimer"/>
    <property type="evidence" value="ECO:0007669"/>
    <property type="project" value="UniProtKB-KW"/>
</dbReference>
<name>A0A2J8K8G1_PANTR</name>
<keyword evidence="3" id="KW-0176">Collagen</keyword>
<dbReference type="EMBL" id="NBAG03000387">
    <property type="protein sequence ID" value="PNI31315.1"/>
    <property type="molecule type" value="Genomic_DNA"/>
</dbReference>
<evidence type="ECO:0000313" key="5">
    <source>
        <dbReference type="EMBL" id="PNI31315.1"/>
    </source>
</evidence>
<comment type="subcellular location">
    <subcellularLocation>
        <location evidence="1">Secreted</location>
    </subcellularLocation>
</comment>
<dbReference type="Proteomes" id="UP000236370">
    <property type="component" value="Unassembled WGS sequence"/>
</dbReference>
<gene>
    <name evidence="5" type="ORF">CK820_G0040691</name>
</gene>
<dbReference type="Gene3D" id="2.60.120.1000">
    <property type="match status" value="1"/>
</dbReference>
<dbReference type="GO" id="GO:0005576">
    <property type="term" value="C:extracellular region"/>
    <property type="evidence" value="ECO:0007669"/>
    <property type="project" value="UniProtKB-SubCell"/>
</dbReference>
<evidence type="ECO:0000256" key="2">
    <source>
        <dbReference type="ARBA" id="ARBA00022525"/>
    </source>
</evidence>
<reference evidence="5 6" key="1">
    <citation type="submission" date="2017-12" db="EMBL/GenBank/DDBJ databases">
        <title>High-resolution comparative analysis of great ape genomes.</title>
        <authorList>
            <person name="Pollen A."/>
            <person name="Hastie A."/>
            <person name="Hormozdiari F."/>
            <person name="Dougherty M."/>
            <person name="Liu R."/>
            <person name="Chaisson M."/>
            <person name="Hoppe E."/>
            <person name="Hill C."/>
            <person name="Pang A."/>
            <person name="Hillier L."/>
            <person name="Baker C."/>
            <person name="Armstrong J."/>
            <person name="Shendure J."/>
            <person name="Paten B."/>
            <person name="Wilson R."/>
            <person name="Chao H."/>
            <person name="Schneider V."/>
            <person name="Ventura M."/>
            <person name="Kronenberg Z."/>
            <person name="Murali S."/>
            <person name="Gordon D."/>
            <person name="Cantsilieris S."/>
            <person name="Munson K."/>
            <person name="Nelson B."/>
            <person name="Raja A."/>
            <person name="Underwood J."/>
            <person name="Diekhans M."/>
            <person name="Fiddes I."/>
            <person name="Haussler D."/>
            <person name="Eichler E."/>
        </authorList>
    </citation>
    <scope>NUCLEOTIDE SEQUENCE [LARGE SCALE GENOMIC DNA]</scope>
    <source>
        <strain evidence="5">Yerkes chimp pedigree #C0471</strain>
    </source>
</reference>
<feature type="domain" description="Fibrillar collagen NC1" evidence="4">
    <location>
        <begin position="1"/>
        <end position="165"/>
    </location>
</feature>
<protein>
    <submittedName>
        <fullName evidence="5">COL24A1 isoform 3</fullName>
    </submittedName>
</protein>
<dbReference type="AlphaFoldDB" id="A0A2J8K8G1"/>
<feature type="non-terminal residue" evidence="5">
    <location>
        <position position="1"/>
    </location>
</feature>
<dbReference type="GO" id="GO:0005788">
    <property type="term" value="C:endoplasmic reticulum lumen"/>
    <property type="evidence" value="ECO:0007669"/>
    <property type="project" value="UniProtKB-ARBA"/>
</dbReference>
<evidence type="ECO:0000256" key="3">
    <source>
        <dbReference type="ARBA" id="ARBA00023119"/>
    </source>
</evidence>
<dbReference type="PROSITE" id="PS51461">
    <property type="entry name" value="NC1_FIB"/>
    <property type="match status" value="1"/>
</dbReference>
<evidence type="ECO:0000259" key="4">
    <source>
        <dbReference type="PROSITE" id="PS51461"/>
    </source>
</evidence>
<accession>A0A2J8K8G1</accession>
<sequence length="165" mass="18331">IKNPLGTRDNPARICKDLLNCEQKVSDGKYWIDPNLGCPSDAIEVFCNFSAGGQTCLPPVSVTKAFTIITPEIEEGRILPFLGNREPLIKSSVIVLLPKYPHHHPHSSGSWHRIIIEGKKMGLCELCRGNRSSGEVDSSYFLDQITSLISLIHKLNPRKTREVLG</sequence>
<dbReference type="GO" id="GO:0005201">
    <property type="term" value="F:extracellular matrix structural constituent"/>
    <property type="evidence" value="ECO:0007669"/>
    <property type="project" value="InterPro"/>
</dbReference>
<dbReference type="Pfam" id="PF01410">
    <property type="entry name" value="COLFI"/>
    <property type="match status" value="1"/>
</dbReference>
<evidence type="ECO:0000256" key="1">
    <source>
        <dbReference type="ARBA" id="ARBA00004613"/>
    </source>
</evidence>
<dbReference type="SMART" id="SM00038">
    <property type="entry name" value="COLFI"/>
    <property type="match status" value="1"/>
</dbReference>
<evidence type="ECO:0000313" key="6">
    <source>
        <dbReference type="Proteomes" id="UP000236370"/>
    </source>
</evidence>
<proteinExistence type="predicted"/>
<comment type="caution">
    <text evidence="5">The sequence shown here is derived from an EMBL/GenBank/DDBJ whole genome shotgun (WGS) entry which is preliminary data.</text>
</comment>
<keyword evidence="2" id="KW-0964">Secreted</keyword>